<feature type="transmembrane region" description="Helical" evidence="7">
    <location>
        <begin position="426"/>
        <end position="444"/>
    </location>
</feature>
<proteinExistence type="inferred from homology"/>
<dbReference type="AlphaFoldDB" id="A0A398B711"/>
<feature type="transmembrane region" description="Helical" evidence="7">
    <location>
        <begin position="357"/>
        <end position="376"/>
    </location>
</feature>
<evidence type="ECO:0000256" key="1">
    <source>
        <dbReference type="ARBA" id="ARBA00004141"/>
    </source>
</evidence>
<sequence>MPFVLAVTVFSIERRSTVEKIFRFQQNNTTMGKELSAGLISYITVVYIIVVNATILSAAGIPLEAGIIATILSVFVGCMVMGFWSNTPMLMIPGMGLNAMFTYTIVQSGGFSWQEALAMVFAAGIIFTIISFTPLAGTIIRSIPDSLKEAISVGIGILLILIGFDNSGIITSSEHTLLAIGDLSSPEALVTMAGLVITFVLFIKNVPGNLLLSIVITSVLSILVSGGKTSGSLLEVPSFHEYFSVFGQLSWAKAGDFVFWLTAFSLAMVVIFENIGLVHGHSKLLGRPESSKKALEASAISVVASGILGTSPTVASVESAAGITAGGRTGLTSVVTGVLFLFSLVLIPVIKIVPASAVSPVLILIGVLMLQGITHIPLDDLAESFPALLIIVLIPLTYSIADGMAIGFILYPLTKVLLGKGREISPALYMIALLFLSNFVLQYAL</sequence>
<organism evidence="8 9">
    <name type="scientific">Mesobacillus zeae</name>
    <dbReference type="NCBI Taxonomy" id="1917180"/>
    <lineage>
        <taxon>Bacteria</taxon>
        <taxon>Bacillati</taxon>
        <taxon>Bacillota</taxon>
        <taxon>Bacilli</taxon>
        <taxon>Bacillales</taxon>
        <taxon>Bacillaceae</taxon>
        <taxon>Mesobacillus</taxon>
    </lineage>
</organism>
<comment type="subcellular location">
    <subcellularLocation>
        <location evidence="1">Membrane</location>
        <topology evidence="1">Multi-pass membrane protein</topology>
    </subcellularLocation>
</comment>
<dbReference type="OrthoDB" id="9808458at2"/>
<feature type="transmembrane region" description="Helical" evidence="7">
    <location>
        <begin position="39"/>
        <end position="59"/>
    </location>
</feature>
<feature type="transmembrane region" description="Helical" evidence="7">
    <location>
        <begin position="151"/>
        <end position="171"/>
    </location>
</feature>
<evidence type="ECO:0000256" key="2">
    <source>
        <dbReference type="ARBA" id="ARBA00005697"/>
    </source>
</evidence>
<feature type="transmembrane region" description="Helical" evidence="7">
    <location>
        <begin position="210"/>
        <end position="227"/>
    </location>
</feature>
<feature type="transmembrane region" description="Helical" evidence="7">
    <location>
        <begin position="299"/>
        <end position="317"/>
    </location>
</feature>
<evidence type="ECO:0000313" key="8">
    <source>
        <dbReference type="EMBL" id="RID85909.1"/>
    </source>
</evidence>
<evidence type="ECO:0000256" key="6">
    <source>
        <dbReference type="ARBA" id="ARBA00023136"/>
    </source>
</evidence>
<reference evidence="8 9" key="1">
    <citation type="submission" date="2018-08" db="EMBL/GenBank/DDBJ databases">
        <title>Bacillus jemisoniae sp. nov., Bacillus chryseoplanitiae sp. nov., Bacillus resnikiae sp. nov., and Bacillus frankliniae sp. nov., isolated from Viking spacecraft and associated surfaces.</title>
        <authorList>
            <person name="Seuylemezian A."/>
            <person name="Vaishampayan P."/>
        </authorList>
    </citation>
    <scope>NUCLEOTIDE SEQUENCE [LARGE SCALE GENOMIC DNA]</scope>
    <source>
        <strain evidence="8 9">JJ-247</strain>
    </source>
</reference>
<protein>
    <submittedName>
        <fullName evidence="8">NCS2 family permease</fullName>
    </submittedName>
</protein>
<feature type="transmembrane region" description="Helical" evidence="7">
    <location>
        <begin position="257"/>
        <end position="278"/>
    </location>
</feature>
<feature type="transmembrane region" description="Helical" evidence="7">
    <location>
        <begin position="388"/>
        <end position="414"/>
    </location>
</feature>
<evidence type="ECO:0000313" key="9">
    <source>
        <dbReference type="Proteomes" id="UP000265816"/>
    </source>
</evidence>
<name>A0A398B711_9BACI</name>
<evidence type="ECO:0000256" key="5">
    <source>
        <dbReference type="ARBA" id="ARBA00022989"/>
    </source>
</evidence>
<dbReference type="PANTHER" id="PTHR43337">
    <property type="entry name" value="XANTHINE/URACIL PERMEASE C887.17-RELATED"/>
    <property type="match status" value="1"/>
</dbReference>
<accession>A0A398B711</accession>
<evidence type="ECO:0000256" key="3">
    <source>
        <dbReference type="ARBA" id="ARBA00022448"/>
    </source>
</evidence>
<dbReference type="EMBL" id="QWVT01000015">
    <property type="protein sequence ID" value="RID85909.1"/>
    <property type="molecule type" value="Genomic_DNA"/>
</dbReference>
<comment type="caution">
    <text evidence="8">The sequence shown here is derived from an EMBL/GenBank/DDBJ whole genome shotgun (WGS) entry which is preliminary data.</text>
</comment>
<feature type="transmembrane region" description="Helical" evidence="7">
    <location>
        <begin position="329"/>
        <end position="350"/>
    </location>
</feature>
<keyword evidence="6 7" id="KW-0472">Membrane</keyword>
<dbReference type="GO" id="GO:0005886">
    <property type="term" value="C:plasma membrane"/>
    <property type="evidence" value="ECO:0007669"/>
    <property type="project" value="TreeGrafter"/>
</dbReference>
<keyword evidence="5 7" id="KW-1133">Transmembrane helix</keyword>
<dbReference type="PANTHER" id="PTHR43337:SF2">
    <property type="entry name" value="XANTHINE_URACIL PERMEASE"/>
    <property type="match status" value="1"/>
</dbReference>
<dbReference type="InterPro" id="IPR006043">
    <property type="entry name" value="NCS2"/>
</dbReference>
<evidence type="ECO:0000256" key="4">
    <source>
        <dbReference type="ARBA" id="ARBA00022692"/>
    </source>
</evidence>
<dbReference type="GO" id="GO:0005345">
    <property type="term" value="F:purine nucleobase transmembrane transporter activity"/>
    <property type="evidence" value="ECO:0007669"/>
    <property type="project" value="TreeGrafter"/>
</dbReference>
<feature type="transmembrane region" description="Helical" evidence="7">
    <location>
        <begin position="66"/>
        <end position="85"/>
    </location>
</feature>
<dbReference type="Proteomes" id="UP000265816">
    <property type="component" value="Unassembled WGS sequence"/>
</dbReference>
<comment type="similarity">
    <text evidence="2">Belongs to the nucleobase:cation symporter-2 (NCS2) (TC 2.A.40) family. Azg-like subfamily.</text>
</comment>
<dbReference type="InterPro" id="IPR045018">
    <property type="entry name" value="Azg-like"/>
</dbReference>
<keyword evidence="9" id="KW-1185">Reference proteome</keyword>
<evidence type="ECO:0000256" key="7">
    <source>
        <dbReference type="SAM" id="Phobius"/>
    </source>
</evidence>
<keyword evidence="4 7" id="KW-0812">Transmembrane</keyword>
<gene>
    <name evidence="8" type="ORF">D1970_09710</name>
</gene>
<feature type="transmembrane region" description="Helical" evidence="7">
    <location>
        <begin position="183"/>
        <end position="203"/>
    </location>
</feature>
<keyword evidence="3" id="KW-0813">Transport</keyword>
<dbReference type="Pfam" id="PF00860">
    <property type="entry name" value="Xan_ur_permease"/>
    <property type="match status" value="1"/>
</dbReference>
<feature type="transmembrane region" description="Helical" evidence="7">
    <location>
        <begin position="116"/>
        <end position="139"/>
    </location>
</feature>